<comment type="caution">
    <text evidence="1">The sequence shown here is derived from an EMBL/GenBank/DDBJ whole genome shotgun (WGS) entry which is preliminary data.</text>
</comment>
<evidence type="ECO:0000313" key="2">
    <source>
        <dbReference type="Proteomes" id="UP000664265"/>
    </source>
</evidence>
<reference evidence="1 2" key="1">
    <citation type="submission" date="2021-01" db="EMBL/GenBank/DDBJ databases">
        <title>Prevotella A2931 sp. nov.</title>
        <authorList>
            <person name="Buhl M."/>
            <person name="Oberhettinger P."/>
        </authorList>
    </citation>
    <scope>NUCLEOTIDE SEQUENCE [LARGE SCALE GENOMIC DNA]</scope>
    <source>
        <strain evidence="1 2">A2931</strain>
    </source>
</reference>
<keyword evidence="2" id="KW-1185">Reference proteome</keyword>
<gene>
    <name evidence="1" type="ORF">JHU38_03515</name>
</gene>
<sequence>MSRNTSTAIYKQDKPYPLVSFEGKLYLQVGVLFVVTDEDSDEIVDGKKVLGYHRSQEAYPIIATSTEDIGRTICTETTGCMGCNHIHEGEKVNLTSLYYYFENNFYSRVHIDDKTDEIDYAPPFSPLSTAFAFQEYGCIILPPADDIIKIYLFITYHEPDKYYLETDEQPCFFCVPLLDVYSTAKKFLSIIKDYSDIVGKKLKFVFTCNEKYLFSFPSYQARDNYIKELNEYIQAGWTAD</sequence>
<dbReference type="RefSeq" id="WP_107581009.1">
    <property type="nucleotide sequence ID" value="NZ_JAERMS010000006.1"/>
</dbReference>
<proteinExistence type="predicted"/>
<dbReference type="Proteomes" id="UP000664265">
    <property type="component" value="Unassembled WGS sequence"/>
</dbReference>
<dbReference type="EMBL" id="JAERMS010000006">
    <property type="protein sequence ID" value="MBO1362853.1"/>
    <property type="molecule type" value="Genomic_DNA"/>
</dbReference>
<evidence type="ECO:0000313" key="1">
    <source>
        <dbReference type="EMBL" id="MBO1362853.1"/>
    </source>
</evidence>
<organism evidence="1 2">
    <name type="scientific">Prevotella illustrans</name>
    <dbReference type="NCBI Taxonomy" id="2800387"/>
    <lineage>
        <taxon>Bacteria</taxon>
        <taxon>Pseudomonadati</taxon>
        <taxon>Bacteroidota</taxon>
        <taxon>Bacteroidia</taxon>
        <taxon>Bacteroidales</taxon>
        <taxon>Prevotellaceae</taxon>
        <taxon>Prevotella</taxon>
    </lineage>
</organism>
<protein>
    <submittedName>
        <fullName evidence="1">Uncharacterized protein</fullName>
    </submittedName>
</protein>
<accession>A0ABS3M3U5</accession>
<name>A0ABS3M3U5_9BACT</name>